<feature type="region of interest" description="Disordered" evidence="2">
    <location>
        <begin position="1521"/>
        <end position="1550"/>
    </location>
</feature>
<dbReference type="Proteomes" id="UP000277300">
    <property type="component" value="Unassembled WGS sequence"/>
</dbReference>
<dbReference type="EMBL" id="MBAD02000764">
    <property type="protein sequence ID" value="RLN63143.1"/>
    <property type="molecule type" value="Genomic_DNA"/>
</dbReference>
<feature type="region of interest" description="Disordered" evidence="2">
    <location>
        <begin position="16"/>
        <end position="69"/>
    </location>
</feature>
<feature type="compositionally biased region" description="Polar residues" evidence="2">
    <location>
        <begin position="231"/>
        <end position="240"/>
    </location>
</feature>
<reference evidence="6 7" key="1">
    <citation type="submission" date="2018-07" db="EMBL/GenBank/DDBJ databases">
        <title>Genome sequencing of oomycete isolates from Chile give support for New Zealand origin for Phytophthora kernoviae and make available the first Nothophytophthora sp. genome.</title>
        <authorList>
            <person name="Studholme D.J."/>
            <person name="Sanfuentes E."/>
            <person name="Panda P."/>
            <person name="Hill R."/>
            <person name="Sambles C."/>
            <person name="Grant M."/>
            <person name="Williams N.M."/>
            <person name="Mcdougal R.L."/>
        </authorList>
    </citation>
    <scope>NUCLEOTIDE SEQUENCE [LARGE SCALE GENOMIC DNA]</scope>
    <source>
        <strain evidence="5">Chile6</strain>
        <strain evidence="4">Chile7</strain>
    </source>
</reference>
<feature type="compositionally biased region" description="Polar residues" evidence="2">
    <location>
        <begin position="34"/>
        <end position="46"/>
    </location>
</feature>
<protein>
    <recommendedName>
        <fullName evidence="3">PhoD-like phosphatase metallophosphatase domain-containing protein</fullName>
    </recommendedName>
</protein>
<feature type="region of interest" description="Disordered" evidence="2">
    <location>
        <begin position="178"/>
        <end position="295"/>
    </location>
</feature>
<organism evidence="5 6">
    <name type="scientific">Phytophthora kernoviae</name>
    <dbReference type="NCBI Taxonomy" id="325452"/>
    <lineage>
        <taxon>Eukaryota</taxon>
        <taxon>Sar</taxon>
        <taxon>Stramenopiles</taxon>
        <taxon>Oomycota</taxon>
        <taxon>Peronosporomycetes</taxon>
        <taxon>Peronosporales</taxon>
        <taxon>Peronosporaceae</taxon>
        <taxon>Phytophthora</taxon>
    </lineage>
</organism>
<feature type="compositionally biased region" description="Basic and acidic residues" evidence="2">
    <location>
        <begin position="16"/>
        <end position="31"/>
    </location>
</feature>
<dbReference type="InterPro" id="IPR038607">
    <property type="entry name" value="PhoD-like_sf"/>
</dbReference>
<dbReference type="PANTHER" id="PTHR37031:SF2">
    <property type="entry name" value="PHOD-LIKE PHOSPHATASE METALLOPHOSPHATASE DOMAIN-CONTAINING PROTEIN"/>
    <property type="match status" value="1"/>
</dbReference>
<name>A0A3F2S533_9STRA</name>
<evidence type="ECO:0000313" key="4">
    <source>
        <dbReference type="EMBL" id="RLN63143.1"/>
    </source>
</evidence>
<proteinExistence type="predicted"/>
<feature type="compositionally biased region" description="Polar residues" evidence="2">
    <location>
        <begin position="266"/>
        <end position="284"/>
    </location>
</feature>
<feature type="compositionally biased region" description="Low complexity" evidence="2">
    <location>
        <begin position="248"/>
        <end position="259"/>
    </location>
</feature>
<feature type="compositionally biased region" description="Acidic residues" evidence="2">
    <location>
        <begin position="1538"/>
        <end position="1549"/>
    </location>
</feature>
<accession>A0A3F2S533</accession>
<evidence type="ECO:0000313" key="5">
    <source>
        <dbReference type="EMBL" id="RLN69631.1"/>
    </source>
</evidence>
<feature type="compositionally biased region" description="Basic and acidic residues" evidence="2">
    <location>
        <begin position="195"/>
        <end position="205"/>
    </location>
</feature>
<feature type="coiled-coil region" evidence="1">
    <location>
        <begin position="1247"/>
        <end position="1281"/>
    </location>
</feature>
<dbReference type="InterPro" id="IPR018946">
    <property type="entry name" value="PhoD-like_MPP"/>
</dbReference>
<dbReference type="PANTHER" id="PTHR37031">
    <property type="entry name" value="METALLOPHOSPHATASE BINDING DOMAIN PROTEIN"/>
    <property type="match status" value="1"/>
</dbReference>
<evidence type="ECO:0000313" key="7">
    <source>
        <dbReference type="Proteomes" id="UP000284657"/>
    </source>
</evidence>
<keyword evidence="1" id="KW-0175">Coiled coil</keyword>
<feature type="region of interest" description="Disordered" evidence="2">
    <location>
        <begin position="107"/>
        <end position="141"/>
    </location>
</feature>
<gene>
    <name evidence="4" type="ORF">BBJ29_001261</name>
    <name evidence="5" type="ORF">BBP00_00000236</name>
</gene>
<sequence length="1684" mass="190234">MSREERKMAQIIASIERMEQEQRRPAFHADDFSGEQTDASKVQEQHSGGEFNRQFRGKKGKKGKGYSAKVKAGKKLRVSAVPMNGMEPFERSLTPKKRWIQQWSAQMDTVTENPEDSSPGGLEDKVEVQEEESQVESNSAPAIVASPVVEVKVAPSVPDLEVATSKIPAEAEEMVVVPADKARKSSPVPSPVIVEESKPQVEHVAKTMTTTTPTAISGAAAAASTELRVKTPQNTESSHLSPPLERNSPSTTASISPSAKVKDSDTPNTATAKFSPSVGTQETPVATEKKQQMKKEVSPPIATAAVTGAIDNPLLLVVGDVTTSSARILYDQVPISATVLRLRVQGSSTRMEGLKVGSEDEQSLELPLTEQNRRPHVVELRDLQSGRRYVVQFAVDDQEEVATVMFHTARLKDVVDKGESQTDRVLVVSCDRFVDDHDDVMMERLANDIEAHDDATGASSVHFGMAHLGDQIYADAGPLSIKVVPISMKEIRDGVMKRARYNAVLEQFRGIYRKTFGRKAAQRVLRVGAHWMLPDDHEVINNFNFELVQNAFQRAQSPEVSEKERERLAALQLHCRAGLQAYYEFQYQLNREFPWDSVDFLEDSLGDIVRSYPMYFAVELQQMKLLFLDVRFERSFFDALDEEELPKLVSDEQRTFLDEKLHTWSKENQSAAVVFASMPLFFQSAFSAEIAHIVEHETYPGMASQRPGLEDLFQLFQGVLELSAAGDFSWNHTVTESYDAPYQQRIQSVIDASTPKVLGMVALMVALFNVIITYRVISWWPRTRGDSSLRSTSRHKGHWKRMGMDTELMWDAGGARDAGVGMVVEGEARDRVSAMLFEWLTCFLRDASRAAHAPLLRGWDTTAVERSLSLVVFFTLALWNREIQSIQRRHTPAEQQELRDEALRAYETGVAIASKQRQFELATALVTQMKELGYTVTDQIHQYVIRNVALKLLQRPKHTPIEELREVLKDVTDDMWEREIMSVIDREEQPVHLKTKKEHALFKDRLIAAIEAKLDEYEHEIGLQDGKKVERSTAPYNEALRVYADSSVPFSHMLELMVARGLVADVGTYDALLLGARWNEIPATVTQLLESNLVDQLSASSSVANSDSVRQLWVNAMKAIVHSSSERFGSPSASVSKREVDQLRKIFLFVDKKLSNGFPKFCFALVEQQDEVYNMRVKAAAACGLVGPVKRILDEYVARSSEQTLSKTPFLTALEVFPWSQMDILLLTREDALARAEDRDVRTSPRVKEMKRIYERVMQKLNKAQETINKLEQKANSNKDMPETERLALQQELTMAARTVDEESYTAHTLERRLTQARVLKANQLLIQDNLKRGDRMMEHVLDKLLDAGFDVENDLDLNIKLMEQYMTSALRFEKRLTQRQKHVGPHIMSRVFKLVNTVSEHVKSGGMDVQDPETHDKLLQFFERAVCAAVRFWREDETTAILNQQQRVLGTNKLDQREYDLLIFQRVTNLDVREAHSLLEEMHFAGMKPSQEAIHRIAIGLLHQLHAIPEDFEEMARKDNEENADDEVVEDGKKQEDEESNTEVDAELGSEVSELLDVSDRDAIEKELGLSDALRFDGDEKFNAQSAAARVALLGSDAPMTIEDLTGFLQDWYNLYRVKPSGKTVVPVLARLLDTNNLPEFRRLLQILESMEGGLTPATELWLEKRLKQHGGKTLDDFRLKRN</sequence>
<feature type="compositionally biased region" description="Basic residues" evidence="2">
    <location>
        <begin position="55"/>
        <end position="64"/>
    </location>
</feature>
<evidence type="ECO:0000256" key="1">
    <source>
        <dbReference type="SAM" id="Coils"/>
    </source>
</evidence>
<dbReference type="Gene3D" id="3.60.21.70">
    <property type="entry name" value="PhoD-like phosphatase"/>
    <property type="match status" value="1"/>
</dbReference>
<evidence type="ECO:0000313" key="6">
    <source>
        <dbReference type="Proteomes" id="UP000277300"/>
    </source>
</evidence>
<dbReference type="Proteomes" id="UP000284657">
    <property type="component" value="Unassembled WGS sequence"/>
</dbReference>
<evidence type="ECO:0000259" key="3">
    <source>
        <dbReference type="Pfam" id="PF09423"/>
    </source>
</evidence>
<feature type="domain" description="PhoD-like phosphatase metallophosphatase" evidence="3">
    <location>
        <begin position="465"/>
        <end position="664"/>
    </location>
</feature>
<dbReference type="OrthoDB" id="105783at2759"/>
<dbReference type="Pfam" id="PF09423">
    <property type="entry name" value="PhoD"/>
    <property type="match status" value="1"/>
</dbReference>
<feature type="compositionally biased region" description="Low complexity" evidence="2">
    <location>
        <begin position="206"/>
        <end position="225"/>
    </location>
</feature>
<comment type="caution">
    <text evidence="5">The sequence shown here is derived from an EMBL/GenBank/DDBJ whole genome shotgun (WGS) entry which is preliminary data.</text>
</comment>
<dbReference type="EMBL" id="MBDO02000003">
    <property type="protein sequence ID" value="RLN69631.1"/>
    <property type="molecule type" value="Genomic_DNA"/>
</dbReference>
<evidence type="ECO:0000256" key="2">
    <source>
        <dbReference type="SAM" id="MobiDB-lite"/>
    </source>
</evidence>